<dbReference type="PROSITE" id="PS50943">
    <property type="entry name" value="HTH_CROC1"/>
    <property type="match status" value="1"/>
</dbReference>
<keyword evidence="1" id="KW-0812">Transmembrane</keyword>
<dbReference type="GO" id="GO:0003677">
    <property type="term" value="F:DNA binding"/>
    <property type="evidence" value="ECO:0007669"/>
    <property type="project" value="InterPro"/>
</dbReference>
<dbReference type="SMART" id="SM00530">
    <property type="entry name" value="HTH_XRE"/>
    <property type="match status" value="1"/>
</dbReference>
<dbReference type="Pfam" id="PF01381">
    <property type="entry name" value="HTH_3"/>
    <property type="match status" value="1"/>
</dbReference>
<dbReference type="CDD" id="cd00093">
    <property type="entry name" value="HTH_XRE"/>
    <property type="match status" value="1"/>
</dbReference>
<protein>
    <submittedName>
        <fullName evidence="3">XRE family transcriptional regulator</fullName>
    </submittedName>
</protein>
<keyword evidence="4" id="KW-1185">Reference proteome</keyword>
<dbReference type="AlphaFoldDB" id="A0A0S1B032"/>
<evidence type="ECO:0000313" key="4">
    <source>
        <dbReference type="Proteomes" id="UP000061010"/>
    </source>
</evidence>
<proteinExistence type="predicted"/>
<gene>
    <name evidence="3" type="ORF">AOT14_20530</name>
</gene>
<dbReference type="InterPro" id="IPR001387">
    <property type="entry name" value="Cro/C1-type_HTH"/>
</dbReference>
<feature type="transmembrane region" description="Helical" evidence="1">
    <location>
        <begin position="76"/>
        <end position="98"/>
    </location>
</feature>
<feature type="domain" description="HTH cro/C1-type" evidence="2">
    <location>
        <begin position="8"/>
        <end position="61"/>
    </location>
</feature>
<dbReference type="KEGG" id="sacz:AOT14_20530"/>
<evidence type="ECO:0000259" key="2">
    <source>
        <dbReference type="PROSITE" id="PS50943"/>
    </source>
</evidence>
<dbReference type="OrthoDB" id="21915at2"/>
<dbReference type="InterPro" id="IPR010982">
    <property type="entry name" value="Lambda_DNA-bd_dom_sf"/>
</dbReference>
<evidence type="ECO:0000256" key="1">
    <source>
        <dbReference type="SAM" id="Phobius"/>
    </source>
</evidence>
<organism evidence="3 4">
    <name type="scientific">Stenotrophomonas acidaminiphila</name>
    <dbReference type="NCBI Taxonomy" id="128780"/>
    <lineage>
        <taxon>Bacteria</taxon>
        <taxon>Pseudomonadati</taxon>
        <taxon>Pseudomonadota</taxon>
        <taxon>Gammaproteobacteria</taxon>
        <taxon>Lysobacterales</taxon>
        <taxon>Lysobacteraceae</taxon>
        <taxon>Stenotrophomonas</taxon>
    </lineage>
</organism>
<reference evidence="3 4" key="1">
    <citation type="journal article" date="2015" name="Genome Announc.">
        <title>Complete Genome Sequencing of Stenotrophomonas acidaminiphila ZAC14D2_NAIMI4_2, a Multidrug-Resistant Strain Isolated from Sediments of a Polluted River in Mexico, Uncovers New Antibiotic Resistance Genes and a Novel Class-II Lasso Peptide Biosynthesis Gene Cluster.</title>
        <authorList>
            <person name="Vinuesa P."/>
            <person name="Ochoa-Sanchez L.E."/>
        </authorList>
    </citation>
    <scope>NUCLEOTIDE SEQUENCE [LARGE SCALE GENOMIC DNA]</scope>
    <source>
        <strain evidence="3 4">ZAC14D2_NAIMI4_2</strain>
    </source>
</reference>
<dbReference type="EMBL" id="CP012900">
    <property type="protein sequence ID" value="ALJ28428.1"/>
    <property type="molecule type" value="Genomic_DNA"/>
</dbReference>
<dbReference type="SUPFAM" id="SSF47413">
    <property type="entry name" value="lambda repressor-like DNA-binding domains"/>
    <property type="match status" value="1"/>
</dbReference>
<evidence type="ECO:0000313" key="3">
    <source>
        <dbReference type="EMBL" id="ALJ28428.1"/>
    </source>
</evidence>
<dbReference type="Gene3D" id="1.10.260.40">
    <property type="entry name" value="lambda repressor-like DNA-binding domains"/>
    <property type="match status" value="1"/>
</dbReference>
<name>A0A0S1B032_9GAMM</name>
<accession>A0A0S1B032</accession>
<dbReference type="PATRIC" id="fig|128780.6.peg.2067"/>
<keyword evidence="1" id="KW-0472">Membrane</keyword>
<sequence length="99" mass="10546">MIINAPTVKDARIARGWTQQQLADVSGLSLRTVQRVENQGQGSLETCNALCSVLEIERQRLLAPATATARGPRYRLALIICSAVLTGFVGGVAATLVLL</sequence>
<dbReference type="Proteomes" id="UP000061010">
    <property type="component" value="Chromosome"/>
</dbReference>
<keyword evidence="1" id="KW-1133">Transmembrane helix</keyword>